<dbReference type="InterPro" id="IPR036282">
    <property type="entry name" value="Glutathione-S-Trfase_C_sf"/>
</dbReference>
<dbReference type="Pfam" id="PF00043">
    <property type="entry name" value="GST_C"/>
    <property type="match status" value="1"/>
</dbReference>
<gene>
    <name evidence="4" type="primary">Mo00397</name>
    <name evidence="4" type="ORF">E5Q_00397</name>
</gene>
<dbReference type="Pfam" id="PF13409">
    <property type="entry name" value="GST_N_2"/>
    <property type="match status" value="1"/>
</dbReference>
<feature type="domain" description="GST C-terminal" evidence="3">
    <location>
        <begin position="163"/>
        <end position="297"/>
    </location>
</feature>
<dbReference type="PANTHER" id="PTHR44051:SF8">
    <property type="entry name" value="GLUTATHIONE S-TRANSFERASE GSTA"/>
    <property type="match status" value="1"/>
</dbReference>
<dbReference type="SFLD" id="SFLDG01151">
    <property type="entry name" value="Main.2:_Nu-like"/>
    <property type="match status" value="1"/>
</dbReference>
<dbReference type="Gene3D" id="1.20.1050.10">
    <property type="match status" value="1"/>
</dbReference>
<feature type="domain" description="GST N-terminal" evidence="2">
    <location>
        <begin position="68"/>
        <end position="157"/>
    </location>
</feature>
<dbReference type="InterPro" id="IPR004045">
    <property type="entry name" value="Glutathione_S-Trfase_N"/>
</dbReference>
<accession>G7DTA4</accession>
<dbReference type="InterPro" id="IPR036249">
    <property type="entry name" value="Thioredoxin-like_sf"/>
</dbReference>
<dbReference type="eggNOG" id="KOG0867">
    <property type="taxonomic scope" value="Eukaryota"/>
</dbReference>
<evidence type="ECO:0000313" key="4">
    <source>
        <dbReference type="EMBL" id="GAA93751.1"/>
    </source>
</evidence>
<reference evidence="4 5" key="1">
    <citation type="journal article" date="2011" name="J. Gen. Appl. Microbiol.">
        <title>Draft genome sequencing of the enigmatic basidiomycete Mixia osmundae.</title>
        <authorList>
            <person name="Nishida H."/>
            <person name="Nagatsuka Y."/>
            <person name="Sugiyama J."/>
        </authorList>
    </citation>
    <scope>NUCLEOTIDE SEQUENCE [LARGE SCALE GENOMIC DNA]</scope>
    <source>
        <strain evidence="5">CBS 9802 / IAM 14324 / JCM 22182 / KY 12970</strain>
    </source>
</reference>
<dbReference type="PROSITE" id="PS50404">
    <property type="entry name" value="GST_NTER"/>
    <property type="match status" value="1"/>
</dbReference>
<organism evidence="4 5">
    <name type="scientific">Mixia osmundae (strain CBS 9802 / IAM 14324 / JCM 22182 / KY 12970)</name>
    <dbReference type="NCBI Taxonomy" id="764103"/>
    <lineage>
        <taxon>Eukaryota</taxon>
        <taxon>Fungi</taxon>
        <taxon>Dikarya</taxon>
        <taxon>Basidiomycota</taxon>
        <taxon>Pucciniomycotina</taxon>
        <taxon>Mixiomycetes</taxon>
        <taxon>Mixiales</taxon>
        <taxon>Mixiaceae</taxon>
        <taxon>Mixia</taxon>
    </lineage>
</organism>
<dbReference type="SFLD" id="SFLDG00358">
    <property type="entry name" value="Main_(cytGST)"/>
    <property type="match status" value="1"/>
</dbReference>
<dbReference type="Proteomes" id="UP000009131">
    <property type="component" value="Unassembled WGS sequence"/>
</dbReference>
<sequence>MTRIVDHIESAWSSGHQRKLMQRATSRLQHLSNALGTGSKRRSSSMSFWDNERFKDCPKEVKEAKGLHLITMSTPNGKKVQVGLEELKEAYGTEFTWSHVNIMTNRQKEPWFLALNHNGRIPVLLDATKKDETGRPFLVMETAAILLYLAKEHDSNDKFGFKDEFERNECLQWMFFGHGGIGPMQGQLNHFGHKDEKIEYAIKRYHDETLRLYGVLDGRLSGSFTGGPEREYLAGKGKGKYSWADISIIPWVAMYERSGIEQAEMDKLPHLQAWIKRCTDRPAAKRGFENYAEPGSK</sequence>
<dbReference type="SFLD" id="SFLDS00019">
    <property type="entry name" value="Glutathione_Transferase_(cytos"/>
    <property type="match status" value="1"/>
</dbReference>
<dbReference type="AlphaFoldDB" id="G7DTA4"/>
<dbReference type="InterPro" id="IPR010987">
    <property type="entry name" value="Glutathione-S-Trfase_C-like"/>
</dbReference>
<evidence type="ECO:0000256" key="1">
    <source>
        <dbReference type="ARBA" id="ARBA00007409"/>
    </source>
</evidence>
<dbReference type="STRING" id="764103.G7DTA4"/>
<dbReference type="HOGENOM" id="CLU_011226_14_0_1"/>
<dbReference type="OrthoDB" id="422574at2759"/>
<name>G7DTA4_MIXOS</name>
<evidence type="ECO:0000259" key="2">
    <source>
        <dbReference type="PROSITE" id="PS50404"/>
    </source>
</evidence>
<keyword evidence="5" id="KW-1185">Reference proteome</keyword>
<dbReference type="Gene3D" id="3.40.30.10">
    <property type="entry name" value="Glutaredoxin"/>
    <property type="match status" value="1"/>
</dbReference>
<evidence type="ECO:0000259" key="3">
    <source>
        <dbReference type="PROSITE" id="PS50405"/>
    </source>
</evidence>
<dbReference type="RefSeq" id="XP_014570427.1">
    <property type="nucleotide sequence ID" value="XM_014714941.1"/>
</dbReference>
<dbReference type="EMBL" id="BABT02000025">
    <property type="protein sequence ID" value="GAA93751.1"/>
    <property type="molecule type" value="Genomic_DNA"/>
</dbReference>
<protein>
    <recommendedName>
        <fullName evidence="6">Glutathione S-transferase</fullName>
    </recommendedName>
</protein>
<dbReference type="SUPFAM" id="SSF47616">
    <property type="entry name" value="GST C-terminal domain-like"/>
    <property type="match status" value="1"/>
</dbReference>
<dbReference type="InterPro" id="IPR004046">
    <property type="entry name" value="GST_C"/>
</dbReference>
<evidence type="ECO:0008006" key="6">
    <source>
        <dbReference type="Google" id="ProtNLM"/>
    </source>
</evidence>
<evidence type="ECO:0000313" key="5">
    <source>
        <dbReference type="Proteomes" id="UP000009131"/>
    </source>
</evidence>
<dbReference type="InterPro" id="IPR040079">
    <property type="entry name" value="Glutathione_S-Trfase"/>
</dbReference>
<dbReference type="OMA" id="ITQNTPN"/>
<comment type="caution">
    <text evidence="4">The sequence shown here is derived from an EMBL/GenBank/DDBJ whole genome shotgun (WGS) entry which is preliminary data.</text>
</comment>
<reference evidence="4 5" key="2">
    <citation type="journal article" date="2012" name="Open Biol.">
        <title>Characteristics of nucleosomes and linker DNA regions on the genome of the basidiomycete Mixia osmundae revealed by mono- and dinucleosome mapping.</title>
        <authorList>
            <person name="Nishida H."/>
            <person name="Kondo S."/>
            <person name="Matsumoto T."/>
            <person name="Suzuki Y."/>
            <person name="Yoshikawa H."/>
            <person name="Taylor T.D."/>
            <person name="Sugiyama J."/>
        </authorList>
    </citation>
    <scope>NUCLEOTIDE SEQUENCE [LARGE SCALE GENOMIC DNA]</scope>
    <source>
        <strain evidence="5">CBS 9802 / IAM 14324 / JCM 22182 / KY 12970</strain>
    </source>
</reference>
<dbReference type="InParanoid" id="G7DTA4"/>
<comment type="similarity">
    <text evidence="1">Belongs to the GST superfamily.</text>
</comment>
<dbReference type="PROSITE" id="PS50405">
    <property type="entry name" value="GST_CTER"/>
    <property type="match status" value="1"/>
</dbReference>
<proteinExistence type="inferred from homology"/>
<dbReference type="PANTHER" id="PTHR44051">
    <property type="entry name" value="GLUTATHIONE S-TRANSFERASE-RELATED"/>
    <property type="match status" value="1"/>
</dbReference>
<dbReference type="SUPFAM" id="SSF52833">
    <property type="entry name" value="Thioredoxin-like"/>
    <property type="match status" value="1"/>
</dbReference>